<protein>
    <submittedName>
        <fullName evidence="8">Putative membrane protein</fullName>
    </submittedName>
</protein>
<feature type="transmembrane region" description="Helical" evidence="7">
    <location>
        <begin position="119"/>
        <end position="138"/>
    </location>
</feature>
<evidence type="ECO:0000256" key="7">
    <source>
        <dbReference type="SAM" id="Phobius"/>
    </source>
</evidence>
<dbReference type="EMBL" id="DF820485">
    <property type="protein sequence ID" value="GAK30359.1"/>
    <property type="molecule type" value="Genomic_DNA"/>
</dbReference>
<evidence type="ECO:0000256" key="4">
    <source>
        <dbReference type="ARBA" id="ARBA00022692"/>
    </source>
</evidence>
<feature type="transmembrane region" description="Helical" evidence="7">
    <location>
        <begin position="313"/>
        <end position="335"/>
    </location>
</feature>
<dbReference type="OrthoDB" id="9811391at2"/>
<dbReference type="PANTHER" id="PTHR30106">
    <property type="entry name" value="INNER MEMBRANE PROTEIN YEIH-RELATED"/>
    <property type="match status" value="1"/>
</dbReference>
<dbReference type="InterPro" id="IPR018383">
    <property type="entry name" value="UPF0324_pro"/>
</dbReference>
<keyword evidence="6 7" id="KW-0472">Membrane</keyword>
<evidence type="ECO:0000256" key="6">
    <source>
        <dbReference type="ARBA" id="ARBA00023136"/>
    </source>
</evidence>
<dbReference type="eggNOG" id="COG2855">
    <property type="taxonomic scope" value="Bacteria"/>
</dbReference>
<gene>
    <name evidence="8" type="ORF">WOSG25_021560</name>
</gene>
<name>A0A069CSC2_WEIOS</name>
<keyword evidence="4 7" id="KW-0812">Transmembrane</keyword>
<accession>A0A069CSC2</accession>
<comment type="subcellular location">
    <subcellularLocation>
        <location evidence="1">Cell membrane</location>
        <topology evidence="1">Multi-pass membrane protein</topology>
    </subcellularLocation>
</comment>
<sequence>MKITKKMLLGIILTLGVAIFSDYLSQYLPHLGAEAIALLLGILLGNTILRQKLWEPGVKWAEKYPIEIGIALLGVEVTLSTIESLGWQGIVFILIQMTATIFFVMFIGGRLFKVSSQSAMLMGAGNAVCGSSAIAAVAPEINATDNQRRTAVATVSLSGVVLLFILPILGPSIYHGNNLLIGALIGGTVQSVGQVIGTASLVNPSVIAYATLFKMLRVLLLSVVVLAMSNSAHKRQAADGTAVGEKKAIKLHKMVPWFIYTFLGLLFLSTIFTLPMPVIHSAKAVTSFFGVVNLAGIGLNLKWQTIRASGVKFLGYGLVTITFQVLAAILLIHSIY</sequence>
<comment type="similarity">
    <text evidence="2">Belongs to the UPF0324 family.</text>
</comment>
<proteinExistence type="inferred from homology"/>
<evidence type="ECO:0000256" key="1">
    <source>
        <dbReference type="ARBA" id="ARBA00004651"/>
    </source>
</evidence>
<keyword evidence="5 7" id="KW-1133">Transmembrane helix</keyword>
<evidence type="ECO:0000313" key="9">
    <source>
        <dbReference type="Proteomes" id="UP000030643"/>
    </source>
</evidence>
<organism evidence="8 9">
    <name type="scientific">Weissella oryzae (strain DSM 25784 / JCM 18191 / LMG 30913 / SG25)</name>
    <dbReference type="NCBI Taxonomy" id="1329250"/>
    <lineage>
        <taxon>Bacteria</taxon>
        <taxon>Bacillati</taxon>
        <taxon>Bacillota</taxon>
        <taxon>Bacilli</taxon>
        <taxon>Lactobacillales</taxon>
        <taxon>Lactobacillaceae</taxon>
        <taxon>Weissella</taxon>
    </lineage>
</organism>
<feature type="transmembrane region" description="Helical" evidence="7">
    <location>
        <begin position="257"/>
        <end position="278"/>
    </location>
</feature>
<dbReference type="AlphaFoldDB" id="A0A069CSC2"/>
<feature type="transmembrane region" description="Helical" evidence="7">
    <location>
        <begin position="207"/>
        <end position="228"/>
    </location>
</feature>
<feature type="transmembrane region" description="Helical" evidence="7">
    <location>
        <begin position="150"/>
        <end position="169"/>
    </location>
</feature>
<keyword evidence="3" id="KW-1003">Cell membrane</keyword>
<evidence type="ECO:0000256" key="3">
    <source>
        <dbReference type="ARBA" id="ARBA00022475"/>
    </source>
</evidence>
<evidence type="ECO:0000256" key="2">
    <source>
        <dbReference type="ARBA" id="ARBA00007977"/>
    </source>
</evidence>
<keyword evidence="9" id="KW-1185">Reference proteome</keyword>
<dbReference type="GO" id="GO:0005886">
    <property type="term" value="C:plasma membrane"/>
    <property type="evidence" value="ECO:0007669"/>
    <property type="project" value="UniProtKB-SubCell"/>
</dbReference>
<feature type="transmembrane region" description="Helical" evidence="7">
    <location>
        <begin position="181"/>
        <end position="201"/>
    </location>
</feature>
<dbReference type="Proteomes" id="UP000030643">
    <property type="component" value="Unassembled WGS sequence"/>
</dbReference>
<feature type="transmembrane region" description="Helical" evidence="7">
    <location>
        <begin position="85"/>
        <end position="107"/>
    </location>
</feature>
<dbReference type="PANTHER" id="PTHR30106:SF2">
    <property type="entry name" value="UPF0324 INNER MEMBRANE PROTEIN YEIH"/>
    <property type="match status" value="1"/>
</dbReference>
<dbReference type="Pfam" id="PF03601">
    <property type="entry name" value="Cons_hypoth698"/>
    <property type="match status" value="1"/>
</dbReference>
<evidence type="ECO:0000256" key="5">
    <source>
        <dbReference type="ARBA" id="ARBA00022989"/>
    </source>
</evidence>
<feature type="transmembrane region" description="Helical" evidence="7">
    <location>
        <begin position="284"/>
        <end position="301"/>
    </location>
</feature>
<evidence type="ECO:0000313" key="8">
    <source>
        <dbReference type="EMBL" id="GAK30359.1"/>
    </source>
</evidence>
<dbReference type="RefSeq" id="WP_027698475.1">
    <property type="nucleotide sequence ID" value="NZ_DF820485.1"/>
</dbReference>
<reference evidence="9" key="1">
    <citation type="journal article" date="2014" name="Genome Announc.">
        <title>Draft genome sequence of Weissella oryzae SG25T, isolated from fermented rice grains.</title>
        <authorList>
            <person name="Tanizawa Y."/>
            <person name="Fujisawa T."/>
            <person name="Mochizuki T."/>
            <person name="Kaminuma E."/>
            <person name="Suzuki Y."/>
            <person name="Nakamura Y."/>
            <person name="Tohno M."/>
        </authorList>
    </citation>
    <scope>NUCLEOTIDE SEQUENCE [LARGE SCALE GENOMIC DNA]</scope>
    <source>
        <strain evidence="9">DSM 25784 / JCM 18191 / LMG 30913 / SG25</strain>
    </source>
</reference>